<dbReference type="RefSeq" id="WP_161825359.1">
    <property type="nucleotide sequence ID" value="NZ_WVIC01000018.1"/>
</dbReference>
<reference evidence="2" key="1">
    <citation type="submission" date="2019-12" db="EMBL/GenBank/DDBJ databases">
        <title>High-Quality draft genome sequences of three cyanobacteria isolated from the limestone walls of the Old Cathedral of Coimbra.</title>
        <authorList>
            <person name="Tiago I."/>
            <person name="Soares F."/>
            <person name="Portugal A."/>
        </authorList>
    </citation>
    <scope>NUCLEOTIDE SEQUENCE [LARGE SCALE GENOMIC DNA]</scope>
    <source>
        <strain evidence="2">C</strain>
    </source>
</reference>
<gene>
    <name evidence="2" type="ORF">GS597_10235</name>
</gene>
<protein>
    <recommendedName>
        <fullName evidence="1">DUF5615 domain-containing protein</fullName>
    </recommendedName>
</protein>
<keyword evidence="3" id="KW-1185">Reference proteome</keyword>
<dbReference type="InterPro" id="IPR041049">
    <property type="entry name" value="DUF5615"/>
</dbReference>
<comment type="caution">
    <text evidence="2">The sequence shown here is derived from an EMBL/GenBank/DDBJ whole genome shotgun (WGS) entry which is preliminary data.</text>
</comment>
<sequence>MDENVPKQITNGLRRRGINVLTVQEDNRARLPDPGVLSRATELSRVLFSRDSDFLVIAQSLQAEGMAFAGVIYAHSKAVSIGDCIRDLELIAKACDREVCPQQTHLPIHHVTNR</sequence>
<feature type="domain" description="DUF5615" evidence="1">
    <location>
        <begin position="1"/>
        <end position="58"/>
    </location>
</feature>
<dbReference type="Proteomes" id="UP000607397">
    <property type="component" value="Unassembled WGS sequence"/>
</dbReference>
<evidence type="ECO:0000313" key="3">
    <source>
        <dbReference type="Proteomes" id="UP000607397"/>
    </source>
</evidence>
<evidence type="ECO:0000313" key="2">
    <source>
        <dbReference type="EMBL" id="NCJ06879.1"/>
    </source>
</evidence>
<dbReference type="Pfam" id="PF18480">
    <property type="entry name" value="DUF5615"/>
    <property type="match status" value="1"/>
</dbReference>
<organism evidence="2 3">
    <name type="scientific">Petrachloros mirabilis ULC683</name>
    <dbReference type="NCBI Taxonomy" id="2781853"/>
    <lineage>
        <taxon>Bacteria</taxon>
        <taxon>Bacillati</taxon>
        <taxon>Cyanobacteriota</taxon>
        <taxon>Cyanophyceae</taxon>
        <taxon>Synechococcales</taxon>
        <taxon>Petrachlorosaceae</taxon>
        <taxon>Petrachloros</taxon>
        <taxon>Petrachloros mirabilis</taxon>
    </lineage>
</organism>
<name>A0A8K2A858_9CYAN</name>
<proteinExistence type="predicted"/>
<evidence type="ECO:0000259" key="1">
    <source>
        <dbReference type="Pfam" id="PF18480"/>
    </source>
</evidence>
<dbReference type="EMBL" id="WVIC01000018">
    <property type="protein sequence ID" value="NCJ06879.1"/>
    <property type="molecule type" value="Genomic_DNA"/>
</dbReference>
<dbReference type="AlphaFoldDB" id="A0A8K2A858"/>
<accession>A0A8K2A858</accession>